<evidence type="ECO:0000256" key="2">
    <source>
        <dbReference type="SAM" id="Coils"/>
    </source>
</evidence>
<dbReference type="GO" id="GO:0005856">
    <property type="term" value="C:cytoskeleton"/>
    <property type="evidence" value="ECO:0007669"/>
    <property type="project" value="UniProtKB-ARBA"/>
</dbReference>
<dbReference type="Pfam" id="PF13863">
    <property type="entry name" value="DUF4200"/>
    <property type="match status" value="1"/>
</dbReference>
<dbReference type="InterPro" id="IPR025252">
    <property type="entry name" value="DUF4200"/>
</dbReference>
<evidence type="ECO:0000313" key="4">
    <source>
        <dbReference type="EMBL" id="CAH0549077.1"/>
    </source>
</evidence>
<sequence length="331" mass="39743">MFENDMKLPKMENVRERPLYDYVLDYIKSRNFNVTLSKYYEKLGTINCGDPYILLDDAKETLRKTEKNLSKQRKRQEEKRKVIVKEYELFEEKEKIFRNNFLRFDKFIKENREKRERGNIKMEEEKLLIEKRQHDTEEIQESYKKFFEIKLKLEEGIKKHNIYQKFLLNCCNESDSFSQPVEMLECYEILLVTRNVLIQKQANDLIALENAKANLDKLADEKNMLIIGLNTKIFGLEARYENSRYRSLVNENLIMDIFERAAERISEIASTKQTILHMFVEMNKAKNIKKSFNPEDYETQLANIKGTLSTFYKMNKYFRKFLQTAKPPNET</sequence>
<dbReference type="Proteomes" id="UP001154078">
    <property type="component" value="Chromosome 10"/>
</dbReference>
<evidence type="ECO:0000259" key="3">
    <source>
        <dbReference type="Pfam" id="PF13863"/>
    </source>
</evidence>
<feature type="domain" description="DUF4200" evidence="3">
    <location>
        <begin position="59"/>
        <end position="170"/>
    </location>
</feature>
<organism evidence="4 5">
    <name type="scientific">Brassicogethes aeneus</name>
    <name type="common">Rape pollen beetle</name>
    <name type="synonym">Meligethes aeneus</name>
    <dbReference type="NCBI Taxonomy" id="1431903"/>
    <lineage>
        <taxon>Eukaryota</taxon>
        <taxon>Metazoa</taxon>
        <taxon>Ecdysozoa</taxon>
        <taxon>Arthropoda</taxon>
        <taxon>Hexapoda</taxon>
        <taxon>Insecta</taxon>
        <taxon>Pterygota</taxon>
        <taxon>Neoptera</taxon>
        <taxon>Endopterygota</taxon>
        <taxon>Coleoptera</taxon>
        <taxon>Polyphaga</taxon>
        <taxon>Cucujiformia</taxon>
        <taxon>Nitidulidae</taxon>
        <taxon>Meligethinae</taxon>
        <taxon>Brassicogethes</taxon>
    </lineage>
</organism>
<dbReference type="PANTHER" id="PTHR21683:SF2">
    <property type="entry name" value="COILED-COIL DOMAIN-CONTAINING PROTEIN 42 LIKE-2-LIKE"/>
    <property type="match status" value="1"/>
</dbReference>
<evidence type="ECO:0000313" key="5">
    <source>
        <dbReference type="Proteomes" id="UP001154078"/>
    </source>
</evidence>
<reference evidence="4" key="1">
    <citation type="submission" date="2021-12" db="EMBL/GenBank/DDBJ databases">
        <authorList>
            <person name="King R."/>
        </authorList>
    </citation>
    <scope>NUCLEOTIDE SEQUENCE</scope>
</reference>
<dbReference type="OrthoDB" id="10264298at2759"/>
<gene>
    <name evidence="4" type="ORF">MELIAE_LOCUS2369</name>
</gene>
<accession>A0A9P0AVR1</accession>
<proteinExistence type="predicted"/>
<evidence type="ECO:0000256" key="1">
    <source>
        <dbReference type="ARBA" id="ARBA00023054"/>
    </source>
</evidence>
<protein>
    <recommendedName>
        <fullName evidence="3">DUF4200 domain-containing protein</fullName>
    </recommendedName>
</protein>
<keyword evidence="1 2" id="KW-0175">Coiled coil</keyword>
<dbReference type="InterPro" id="IPR051147">
    <property type="entry name" value="CFAP_domain-containing"/>
</dbReference>
<dbReference type="PANTHER" id="PTHR21683">
    <property type="entry name" value="COILED-COIL DOMAIN-CONTAINING PROTEIN 42 LIKE-2-LIKE-RELATED"/>
    <property type="match status" value="1"/>
</dbReference>
<dbReference type="EMBL" id="OV121141">
    <property type="protein sequence ID" value="CAH0549077.1"/>
    <property type="molecule type" value="Genomic_DNA"/>
</dbReference>
<name>A0A9P0AVR1_BRAAE</name>
<feature type="coiled-coil region" evidence="2">
    <location>
        <begin position="55"/>
        <end position="93"/>
    </location>
</feature>
<dbReference type="AlphaFoldDB" id="A0A9P0AVR1"/>
<keyword evidence="5" id="KW-1185">Reference proteome</keyword>